<evidence type="ECO:0000259" key="2">
    <source>
        <dbReference type="PROSITE" id="PS50878"/>
    </source>
</evidence>
<dbReference type="Proteomes" id="UP000545493">
    <property type="component" value="Unassembled WGS sequence"/>
</dbReference>
<comment type="caution">
    <text evidence="3">The sequence shown here is derived from an EMBL/GenBank/DDBJ whole genome shotgun (WGS) entry which is preliminary data.</text>
</comment>
<feature type="domain" description="Reverse transcriptase" evidence="2">
    <location>
        <begin position="1"/>
        <end position="117"/>
    </location>
</feature>
<dbReference type="EMBL" id="JAAOYM010000001">
    <property type="protein sequence ID" value="NIJ11444.1"/>
    <property type="molecule type" value="Genomic_DNA"/>
</dbReference>
<dbReference type="RefSeq" id="WP_167168779.1">
    <property type="nucleotide sequence ID" value="NZ_JAAOYM010000001.1"/>
</dbReference>
<dbReference type="PROSITE" id="PS50878">
    <property type="entry name" value="RT_POL"/>
    <property type="match status" value="1"/>
</dbReference>
<evidence type="ECO:0000256" key="1">
    <source>
        <dbReference type="SAM" id="MobiDB-lite"/>
    </source>
</evidence>
<evidence type="ECO:0000313" key="4">
    <source>
        <dbReference type="Proteomes" id="UP000545493"/>
    </source>
</evidence>
<dbReference type="AlphaFoldDB" id="A0A7X5UPK9"/>
<organism evidence="3 4">
    <name type="scientific">Saccharomonospora amisosensis</name>
    <dbReference type="NCBI Taxonomy" id="1128677"/>
    <lineage>
        <taxon>Bacteria</taxon>
        <taxon>Bacillati</taxon>
        <taxon>Actinomycetota</taxon>
        <taxon>Actinomycetes</taxon>
        <taxon>Pseudonocardiales</taxon>
        <taxon>Pseudonocardiaceae</taxon>
        <taxon>Saccharomonospora</taxon>
    </lineage>
</organism>
<protein>
    <recommendedName>
        <fullName evidence="2">Reverse transcriptase domain-containing protein</fullName>
    </recommendedName>
</protein>
<dbReference type="InterPro" id="IPR043502">
    <property type="entry name" value="DNA/RNA_pol_sf"/>
</dbReference>
<sequence>MTRPSSSSWADPARRSDGGCVGAAAGDRDPQGGVLSPLQCNVYLHRLDRAWDEHDGGLVRYADDLVVRCFSAARPSGQLPNWAPLLGELRLKPKAAKRAIVHLEVGGEDFDFPGFHHRQVRSRGLHGRRRVEILARWPSNRAMQARPRRDPGNHRPA</sequence>
<keyword evidence="4" id="KW-1185">Reference proteome</keyword>
<name>A0A7X5UPK9_9PSEU</name>
<dbReference type="InterPro" id="IPR000477">
    <property type="entry name" value="RT_dom"/>
</dbReference>
<dbReference type="Pfam" id="PF00078">
    <property type="entry name" value="RVT_1"/>
    <property type="match status" value="1"/>
</dbReference>
<proteinExistence type="predicted"/>
<gene>
    <name evidence="3" type="ORF">FHU38_001788</name>
</gene>
<feature type="region of interest" description="Disordered" evidence="1">
    <location>
        <begin position="1"/>
        <end position="28"/>
    </location>
</feature>
<evidence type="ECO:0000313" key="3">
    <source>
        <dbReference type="EMBL" id="NIJ11444.1"/>
    </source>
</evidence>
<reference evidence="3 4" key="1">
    <citation type="submission" date="2020-03" db="EMBL/GenBank/DDBJ databases">
        <title>Sequencing the genomes of 1000 actinobacteria strains.</title>
        <authorList>
            <person name="Klenk H.-P."/>
        </authorList>
    </citation>
    <scope>NUCLEOTIDE SEQUENCE [LARGE SCALE GENOMIC DNA]</scope>
    <source>
        <strain evidence="3 4">DSM 45685</strain>
    </source>
</reference>
<dbReference type="SUPFAM" id="SSF56672">
    <property type="entry name" value="DNA/RNA polymerases"/>
    <property type="match status" value="1"/>
</dbReference>
<accession>A0A7X5UPK9</accession>